<evidence type="ECO:0000256" key="1">
    <source>
        <dbReference type="ARBA" id="ARBA00004604"/>
    </source>
</evidence>
<feature type="compositionally biased region" description="Basic residues" evidence="3">
    <location>
        <begin position="332"/>
        <end position="347"/>
    </location>
</feature>
<dbReference type="EMBL" id="KV440976">
    <property type="protein sequence ID" value="OAD76284.1"/>
    <property type="molecule type" value="Genomic_DNA"/>
</dbReference>
<feature type="compositionally biased region" description="Acidic residues" evidence="3">
    <location>
        <begin position="91"/>
        <end position="125"/>
    </location>
</feature>
<organism evidence="5 6">
    <name type="scientific">Phycomyces blakesleeanus (strain ATCC 8743b / DSM 1359 / FGSC 10004 / NBRC 33097 / NRRL 1555)</name>
    <dbReference type="NCBI Taxonomy" id="763407"/>
    <lineage>
        <taxon>Eukaryota</taxon>
        <taxon>Fungi</taxon>
        <taxon>Fungi incertae sedis</taxon>
        <taxon>Mucoromycota</taxon>
        <taxon>Mucoromycotina</taxon>
        <taxon>Mucoromycetes</taxon>
        <taxon>Mucorales</taxon>
        <taxon>Phycomycetaceae</taxon>
        <taxon>Phycomyces</taxon>
    </lineage>
</organism>
<evidence type="ECO:0000256" key="3">
    <source>
        <dbReference type="SAM" id="MobiDB-lite"/>
    </source>
</evidence>
<name>A0A167NMJ7_PHYB8</name>
<dbReference type="InterPro" id="IPR039883">
    <property type="entry name" value="Fcf2/DNTTIP2"/>
</dbReference>
<dbReference type="STRING" id="763407.A0A167NMJ7"/>
<reference evidence="6" key="1">
    <citation type="submission" date="2015-06" db="EMBL/GenBank/DDBJ databases">
        <title>Expansion of signal transduction pathways in fungi by whole-genome duplication.</title>
        <authorList>
            <consortium name="DOE Joint Genome Institute"/>
            <person name="Corrochano L.M."/>
            <person name="Kuo A."/>
            <person name="Marcet-Houben M."/>
            <person name="Polaino S."/>
            <person name="Salamov A."/>
            <person name="Villalobos J.M."/>
            <person name="Alvarez M.I."/>
            <person name="Avalos J."/>
            <person name="Benito E.P."/>
            <person name="Benoit I."/>
            <person name="Burger G."/>
            <person name="Camino L.P."/>
            <person name="Canovas D."/>
            <person name="Cerda-Olmedo E."/>
            <person name="Cheng J.-F."/>
            <person name="Dominguez A."/>
            <person name="Elias M."/>
            <person name="Eslava A.P."/>
            <person name="Glaser F."/>
            <person name="Grimwood J."/>
            <person name="Gutierrez G."/>
            <person name="Heitman J."/>
            <person name="Henrissat B."/>
            <person name="Iturriaga E.A."/>
            <person name="Lang B.F."/>
            <person name="Lavin J.L."/>
            <person name="Lee S."/>
            <person name="Li W."/>
            <person name="Lindquist E."/>
            <person name="Lopez-Garcia S."/>
            <person name="Luque E.M."/>
            <person name="Marcos A.T."/>
            <person name="Martin J."/>
            <person name="McCluskey K."/>
            <person name="Medina H.R."/>
            <person name="Miralles-Duran A."/>
            <person name="Miyazaki A."/>
            <person name="Munoz-Torres E."/>
            <person name="Oguiza J.A."/>
            <person name="Ohm R."/>
            <person name="Olmedo M."/>
            <person name="Orejas M."/>
            <person name="Ortiz-Castellanos L."/>
            <person name="Pisabarro A.G."/>
            <person name="Rodriguez-Romero J."/>
            <person name="Ruiz-Herrera J."/>
            <person name="Ruiz-Vazquez R."/>
            <person name="Sanz C."/>
            <person name="Schackwitz W."/>
            <person name="Schmutz J."/>
            <person name="Shahriari M."/>
            <person name="Shelest E."/>
            <person name="Silva-Franco F."/>
            <person name="Soanes D."/>
            <person name="Syed K."/>
            <person name="Tagua V.G."/>
            <person name="Talbot N.J."/>
            <person name="Thon M."/>
            <person name="De vries R.P."/>
            <person name="Wiebenga A."/>
            <person name="Yadav J.S."/>
            <person name="Braun E.L."/>
            <person name="Baker S."/>
            <person name="Garre V."/>
            <person name="Horwitz B."/>
            <person name="Torres-Martinez S."/>
            <person name="Idnurm A."/>
            <person name="Herrera-Estrella A."/>
            <person name="Gabaldon T."/>
            <person name="Grigoriev I.V."/>
        </authorList>
    </citation>
    <scope>NUCLEOTIDE SEQUENCE [LARGE SCALE GENOMIC DNA]</scope>
    <source>
        <strain evidence="6">NRRL 1555(-)</strain>
    </source>
</reference>
<dbReference type="GO" id="GO:0006396">
    <property type="term" value="P:RNA processing"/>
    <property type="evidence" value="ECO:0007669"/>
    <property type="project" value="TreeGrafter"/>
</dbReference>
<dbReference type="GO" id="GO:0005730">
    <property type="term" value="C:nucleolus"/>
    <property type="evidence" value="ECO:0007669"/>
    <property type="project" value="UniProtKB-SubCell"/>
</dbReference>
<proteinExistence type="predicted"/>
<comment type="subcellular location">
    <subcellularLocation>
        <location evidence="1">Nucleus</location>
        <location evidence="1">Nucleolus</location>
    </subcellularLocation>
</comment>
<feature type="region of interest" description="Disordered" evidence="3">
    <location>
        <begin position="43"/>
        <end position="154"/>
    </location>
</feature>
<feature type="domain" description="Fcf2 pre-rRNA processing C-terminal" evidence="4">
    <location>
        <begin position="227"/>
        <end position="320"/>
    </location>
</feature>
<evidence type="ECO:0000313" key="5">
    <source>
        <dbReference type="EMBL" id="OAD76284.1"/>
    </source>
</evidence>
<gene>
    <name evidence="5" type="ORF">PHYBLDRAFT_132323</name>
</gene>
<dbReference type="OrthoDB" id="427886at2759"/>
<sequence length="347" mass="39722">MPVTRLQRQKMADKHEEPVEKVALQTKAKKPISAIQAKKLRAAENTKTAAENTKAAEAAANKETTADAVKATEAVERKEKKIKKVIFADEKSDEEPEESASEESASEESASEESGSEESEDEDLDVLLNKAKAVLEAQKAQEENEESEETRIRRLNLSKLDAGVSVKQSLYITQDNKRAYLDKASVSLVDASDTDKDDKKKEALVILKANKSEEAQLTKKERQLLRAKSTGKGWFDMERPEITDEIKRDLQIIKMRHVLDRKRHYKKMGKNYNPKFFQVGTIIESPTEFFSSRIAKKDRKQTLVDELLADEQSKQYFKRKFDETQERTTNGGKKHFKKLKQKRKWTK</sequence>
<evidence type="ECO:0000259" key="4">
    <source>
        <dbReference type="Pfam" id="PF08698"/>
    </source>
</evidence>
<dbReference type="RefSeq" id="XP_018294324.1">
    <property type="nucleotide sequence ID" value="XM_018429487.1"/>
</dbReference>
<keyword evidence="6" id="KW-1185">Reference proteome</keyword>
<dbReference type="Pfam" id="PF08698">
    <property type="entry name" value="Fcf2"/>
    <property type="match status" value="1"/>
</dbReference>
<feature type="region of interest" description="Disordered" evidence="3">
    <location>
        <begin position="1"/>
        <end position="25"/>
    </location>
</feature>
<dbReference type="AlphaFoldDB" id="A0A167NMJ7"/>
<dbReference type="InterPro" id="IPR014810">
    <property type="entry name" value="Fcf2_C"/>
</dbReference>
<dbReference type="PANTHER" id="PTHR21686">
    <property type="entry name" value="DEOXYNUCLEOTIDYLTRANSFERASE TERMINAL-INTERACTING PROTEIN 2"/>
    <property type="match status" value="1"/>
</dbReference>
<dbReference type="InParanoid" id="A0A167NMJ7"/>
<dbReference type="PANTHER" id="PTHR21686:SF12">
    <property type="entry name" value="DEOXYNUCLEOTIDYLTRANSFERASE TERMINAL-INTERACTING PROTEIN 2"/>
    <property type="match status" value="1"/>
</dbReference>
<feature type="compositionally biased region" description="Basic and acidic residues" evidence="3">
    <location>
        <begin position="10"/>
        <end position="20"/>
    </location>
</feature>
<keyword evidence="2" id="KW-0539">Nucleus</keyword>
<protein>
    <recommendedName>
        <fullName evidence="4">Fcf2 pre-rRNA processing C-terminal domain-containing protein</fullName>
    </recommendedName>
</protein>
<dbReference type="Proteomes" id="UP000077315">
    <property type="component" value="Unassembled WGS sequence"/>
</dbReference>
<evidence type="ECO:0000313" key="6">
    <source>
        <dbReference type="Proteomes" id="UP000077315"/>
    </source>
</evidence>
<accession>A0A167NMJ7</accession>
<feature type="region of interest" description="Disordered" evidence="3">
    <location>
        <begin position="321"/>
        <end position="347"/>
    </location>
</feature>
<feature type="compositionally biased region" description="Low complexity" evidence="3">
    <location>
        <begin position="43"/>
        <end position="63"/>
    </location>
</feature>
<evidence type="ECO:0000256" key="2">
    <source>
        <dbReference type="ARBA" id="ARBA00023242"/>
    </source>
</evidence>
<dbReference type="GeneID" id="28990393"/>
<dbReference type="VEuPathDB" id="FungiDB:PHYBLDRAFT_132323"/>
<dbReference type="GO" id="GO:0003723">
    <property type="term" value="F:RNA binding"/>
    <property type="evidence" value="ECO:0007669"/>
    <property type="project" value="TreeGrafter"/>
</dbReference>